<feature type="compositionally biased region" description="Basic and acidic residues" evidence="1">
    <location>
        <begin position="24"/>
        <end position="37"/>
    </location>
</feature>
<dbReference type="InterPro" id="IPR037688">
    <property type="entry name" value="ZBBX"/>
</dbReference>
<dbReference type="CDD" id="cd09487">
    <property type="entry name" value="SAM_superfamily"/>
    <property type="match status" value="1"/>
</dbReference>
<sequence length="388" mass="42599">MKEMAAGTFGKAKPLPGQQGYNLKESDRLEDEARRMEAQLVQVKLGMQQQQAQREMEKAKMKDGNRWRSARQDRGSVRQYAQDVKAKATTSKGSSSRSRKQQQQQPQQQQAHKPNKSRPSCASWAIRDVVQWLASVGLSHHAPTFEFNEVSGAVLVDLTPADLDYLQVTSPAERKALLQHIEQLKRSTKAALPKDIVDDKLKDAVVVPPSKAKHWSQLQPLAANKTAVPQSADVPTVNLADGDFNEDASHASFLKALLDWRASDQDDDGGGGHADSELWTNPLADPVEEPRPGGGKLLAGEFDEVQSHAGFLAALHAWRHSVVDNQKPELASASAGGGSPVEAKQSCWQCYKLVKAAAVVQDTATTKQFCSKACQALFHKEYARFYKA</sequence>
<dbReference type="Gene3D" id="1.10.150.50">
    <property type="entry name" value="Transcription Factor, Ets-1"/>
    <property type="match status" value="1"/>
</dbReference>
<feature type="compositionally biased region" description="Basic and acidic residues" evidence="1">
    <location>
        <begin position="54"/>
        <end position="76"/>
    </location>
</feature>
<feature type="region of interest" description="Disordered" evidence="1">
    <location>
        <begin position="264"/>
        <end position="295"/>
    </location>
</feature>
<dbReference type="Proteomes" id="UP000481153">
    <property type="component" value="Unassembled WGS sequence"/>
</dbReference>
<dbReference type="VEuPathDB" id="FungiDB:AeMF1_009766"/>
<evidence type="ECO:0000256" key="1">
    <source>
        <dbReference type="SAM" id="MobiDB-lite"/>
    </source>
</evidence>
<dbReference type="Pfam" id="PF00536">
    <property type="entry name" value="SAM_1"/>
    <property type="match status" value="1"/>
</dbReference>
<dbReference type="InterPro" id="IPR001660">
    <property type="entry name" value="SAM"/>
</dbReference>
<dbReference type="PANTHER" id="PTHR28634">
    <property type="entry name" value="ZINC FINGER B-BOX DOMAIN-CONTAINING PROTEIN 1"/>
    <property type="match status" value="1"/>
</dbReference>
<dbReference type="InterPro" id="IPR013761">
    <property type="entry name" value="SAM/pointed_sf"/>
</dbReference>
<dbReference type="AlphaFoldDB" id="A0A6G0XHA9"/>
<reference evidence="3 4" key="1">
    <citation type="submission" date="2019-07" db="EMBL/GenBank/DDBJ databases">
        <title>Genomics analysis of Aphanomyces spp. identifies a new class of oomycete effector associated with host adaptation.</title>
        <authorList>
            <person name="Gaulin E."/>
        </authorList>
    </citation>
    <scope>NUCLEOTIDE SEQUENCE [LARGE SCALE GENOMIC DNA]</scope>
    <source>
        <strain evidence="3 4">ATCC 201684</strain>
    </source>
</reference>
<organism evidence="3 4">
    <name type="scientific">Aphanomyces euteiches</name>
    <dbReference type="NCBI Taxonomy" id="100861"/>
    <lineage>
        <taxon>Eukaryota</taxon>
        <taxon>Sar</taxon>
        <taxon>Stramenopiles</taxon>
        <taxon>Oomycota</taxon>
        <taxon>Saprolegniomycetes</taxon>
        <taxon>Saprolegniales</taxon>
        <taxon>Verrucalvaceae</taxon>
        <taxon>Aphanomyces</taxon>
    </lineage>
</organism>
<dbReference type="EMBL" id="VJMJ01000063">
    <property type="protein sequence ID" value="KAF0739647.1"/>
    <property type="molecule type" value="Genomic_DNA"/>
</dbReference>
<accession>A0A6G0XHA9</accession>
<comment type="caution">
    <text evidence="3">The sequence shown here is derived from an EMBL/GenBank/DDBJ whole genome shotgun (WGS) entry which is preliminary data.</text>
</comment>
<feature type="compositionally biased region" description="Low complexity" evidence="1">
    <location>
        <begin position="87"/>
        <end position="110"/>
    </location>
</feature>
<feature type="region of interest" description="Disordered" evidence="1">
    <location>
        <begin position="1"/>
        <end position="120"/>
    </location>
</feature>
<keyword evidence="4" id="KW-1185">Reference proteome</keyword>
<name>A0A6G0XHA9_9STRA</name>
<gene>
    <name evidence="3" type="ORF">Ae201684_004820</name>
</gene>
<evidence type="ECO:0000313" key="4">
    <source>
        <dbReference type="Proteomes" id="UP000481153"/>
    </source>
</evidence>
<dbReference type="PANTHER" id="PTHR28634:SF1">
    <property type="entry name" value="ZINC FINGER B-BOX DOMAIN-CONTAINING PROTEIN 1"/>
    <property type="match status" value="1"/>
</dbReference>
<evidence type="ECO:0000313" key="3">
    <source>
        <dbReference type="EMBL" id="KAF0739647.1"/>
    </source>
</evidence>
<proteinExistence type="predicted"/>
<dbReference type="SMART" id="SM00454">
    <property type="entry name" value="SAM"/>
    <property type="match status" value="1"/>
</dbReference>
<dbReference type="SUPFAM" id="SSF47769">
    <property type="entry name" value="SAM/Pointed domain"/>
    <property type="match status" value="1"/>
</dbReference>
<dbReference type="PROSITE" id="PS50105">
    <property type="entry name" value="SAM_DOMAIN"/>
    <property type="match status" value="1"/>
</dbReference>
<protein>
    <recommendedName>
        <fullName evidence="2">SAM domain-containing protein</fullName>
    </recommendedName>
</protein>
<feature type="domain" description="SAM" evidence="2">
    <location>
        <begin position="124"/>
        <end position="187"/>
    </location>
</feature>
<evidence type="ECO:0000259" key="2">
    <source>
        <dbReference type="PROSITE" id="PS50105"/>
    </source>
</evidence>